<dbReference type="OrthoDB" id="671786at2"/>
<evidence type="ECO:0000313" key="1">
    <source>
        <dbReference type="EMBL" id="TFD92559.1"/>
    </source>
</evidence>
<dbReference type="AlphaFoldDB" id="A0A4Y8KZW3"/>
<proteinExistence type="predicted"/>
<sequence length="447" mass="51126">MEIKRTKAGVDIVSTASGSFGMYLNTIDNDISSIFNMNGSWEVNPAIVGGVRVVPHGWNNNLPADIRNLLEKNNLGPGIISRRVGLQYGQGPELYRKVYENGEIRKEWTFDAEVQSWLDTWDYKKYIRKGLNEFNHMQGMYSIVHTGKFGRIGKSWISEIECENSNDCRLEWVDTRRLEDVKNILVYDFENMQRSEMVRYPVFDKYNPGKHITSMMYSNISSFARNFYSIPSFTGSIPMMKRANAIPAIFEALNENMLSAVYIVHEPFAYWDDKRDRLQDMNPDWDEAKIETELKKLREEQTKRIADVLAGAKNTGKFLEVIDFVDVEGNKQEWKIEPIEMNIDKLVDAHSKISRIADSATTSGFGLNPALANIIIDGKSDSGSQMIYALKTFYASDTQIAEDIVFDVLDVALKLNFPKKNLSMGLYRQVVNKEQNVTSDSRMESNI</sequence>
<evidence type="ECO:0000313" key="2">
    <source>
        <dbReference type="Proteomes" id="UP000297861"/>
    </source>
</evidence>
<gene>
    <name evidence="1" type="ORF">E2605_18535</name>
</gene>
<dbReference type="EMBL" id="SOML01000017">
    <property type="protein sequence ID" value="TFD92559.1"/>
    <property type="molecule type" value="Genomic_DNA"/>
</dbReference>
<name>A0A4Y8KZW3_9BACT</name>
<dbReference type="Proteomes" id="UP000297861">
    <property type="component" value="Unassembled WGS sequence"/>
</dbReference>
<organism evidence="1 2">
    <name type="scientific">Dysgonomonas capnocytophagoides</name>
    <dbReference type="NCBI Taxonomy" id="45254"/>
    <lineage>
        <taxon>Bacteria</taxon>
        <taxon>Pseudomonadati</taxon>
        <taxon>Bacteroidota</taxon>
        <taxon>Bacteroidia</taxon>
        <taxon>Bacteroidales</taxon>
        <taxon>Dysgonomonadaceae</taxon>
        <taxon>Dysgonomonas</taxon>
    </lineage>
</organism>
<keyword evidence="2" id="KW-1185">Reference proteome</keyword>
<evidence type="ECO:0008006" key="3">
    <source>
        <dbReference type="Google" id="ProtNLM"/>
    </source>
</evidence>
<dbReference type="RefSeq" id="WP_134437517.1">
    <property type="nucleotide sequence ID" value="NZ_SOML01000017.1"/>
</dbReference>
<reference evidence="1 2" key="1">
    <citation type="submission" date="2019-03" db="EMBL/GenBank/DDBJ databases">
        <title>San Antonio Military Medical Center submission to MRSN (WRAIR), pending publication.</title>
        <authorList>
            <person name="Blyth D.M."/>
            <person name="Mccarthy S.L."/>
            <person name="Schall S.E."/>
            <person name="Stam J.A."/>
            <person name="Ong A.C."/>
            <person name="Mcgann P.T."/>
        </authorList>
    </citation>
    <scope>NUCLEOTIDE SEQUENCE [LARGE SCALE GENOMIC DNA]</scope>
    <source>
        <strain evidence="1 2">MRSN571793</strain>
    </source>
</reference>
<protein>
    <recommendedName>
        <fullName evidence="3">Phage portal protein</fullName>
    </recommendedName>
</protein>
<comment type="caution">
    <text evidence="1">The sequence shown here is derived from an EMBL/GenBank/DDBJ whole genome shotgun (WGS) entry which is preliminary data.</text>
</comment>
<accession>A0A4Y8KZW3</accession>